<gene>
    <name evidence="1" type="ORF">ACFPOG_03445</name>
</gene>
<name>A0ABW0K231_9BACL</name>
<comment type="caution">
    <text evidence="1">The sequence shown here is derived from an EMBL/GenBank/DDBJ whole genome shotgun (WGS) entry which is preliminary data.</text>
</comment>
<protein>
    <submittedName>
        <fullName evidence="1">Uncharacterized protein</fullName>
    </submittedName>
</protein>
<organism evidence="1 2">
    <name type="scientific">Paenibacillus aestuarii</name>
    <dbReference type="NCBI Taxonomy" id="516965"/>
    <lineage>
        <taxon>Bacteria</taxon>
        <taxon>Bacillati</taxon>
        <taxon>Bacillota</taxon>
        <taxon>Bacilli</taxon>
        <taxon>Bacillales</taxon>
        <taxon>Paenibacillaceae</taxon>
        <taxon>Paenibacillus</taxon>
    </lineage>
</organism>
<keyword evidence="2" id="KW-1185">Reference proteome</keyword>
<evidence type="ECO:0000313" key="1">
    <source>
        <dbReference type="EMBL" id="MFC5447298.1"/>
    </source>
</evidence>
<reference evidence="2" key="1">
    <citation type="journal article" date="2019" name="Int. J. Syst. Evol. Microbiol.">
        <title>The Global Catalogue of Microorganisms (GCM) 10K type strain sequencing project: providing services to taxonomists for standard genome sequencing and annotation.</title>
        <authorList>
            <consortium name="The Broad Institute Genomics Platform"/>
            <consortium name="The Broad Institute Genome Sequencing Center for Infectious Disease"/>
            <person name="Wu L."/>
            <person name="Ma J."/>
        </authorList>
    </citation>
    <scope>NUCLEOTIDE SEQUENCE [LARGE SCALE GENOMIC DNA]</scope>
    <source>
        <strain evidence="2">KACC 11904</strain>
    </source>
</reference>
<proteinExistence type="predicted"/>
<evidence type="ECO:0000313" key="2">
    <source>
        <dbReference type="Proteomes" id="UP001596044"/>
    </source>
</evidence>
<accession>A0ABW0K231</accession>
<dbReference type="EMBL" id="JBHSMJ010000006">
    <property type="protein sequence ID" value="MFC5447298.1"/>
    <property type="molecule type" value="Genomic_DNA"/>
</dbReference>
<sequence length="79" mass="8949">MTAYETARHKEFIDSAIVRHEAAEHLFTVNQLITKVKQMLNYTKSSDVVLELQRITSDISGLIERLEETGLNGVIESDT</sequence>
<dbReference type="RefSeq" id="WP_270884343.1">
    <property type="nucleotide sequence ID" value="NZ_JAQFVF010000068.1"/>
</dbReference>
<dbReference type="Proteomes" id="UP001596044">
    <property type="component" value="Unassembled WGS sequence"/>
</dbReference>